<sequence length="82" mass="9312">SFIPQYTDNGSAIIPAQVIKVPRGIELASSNTIINNEEPITKNIIVEKVTIKELKNQIFLLFIFLIVANQRVKRSSAMRMKR</sequence>
<proteinExistence type="predicted"/>
<comment type="caution">
    <text evidence="1">The sequence shown here is derived from an EMBL/GenBank/DDBJ whole genome shotgun (WGS) entry which is preliminary data.</text>
</comment>
<dbReference type="Proteomes" id="UP000676776">
    <property type="component" value="Unassembled WGS sequence"/>
</dbReference>
<accession>A0ABS3T5K4</accession>
<gene>
    <name evidence="1" type="ORF">J4050_14875</name>
</gene>
<name>A0ABS3T5K4_9FLAO</name>
<dbReference type="RefSeq" id="WP_208155414.1">
    <property type="nucleotide sequence ID" value="NZ_JAGEVF010000018.1"/>
</dbReference>
<keyword evidence="2" id="KW-1185">Reference proteome</keyword>
<evidence type="ECO:0000313" key="1">
    <source>
        <dbReference type="EMBL" id="MBO3118038.1"/>
    </source>
</evidence>
<evidence type="ECO:0000313" key="2">
    <source>
        <dbReference type="Proteomes" id="UP000676776"/>
    </source>
</evidence>
<feature type="non-terminal residue" evidence="1">
    <location>
        <position position="1"/>
    </location>
</feature>
<organism evidence="1 2">
    <name type="scientific">Winogradskyella pelagia</name>
    <dbReference type="NCBI Taxonomy" id="2819984"/>
    <lineage>
        <taxon>Bacteria</taxon>
        <taxon>Pseudomonadati</taxon>
        <taxon>Bacteroidota</taxon>
        <taxon>Flavobacteriia</taxon>
        <taxon>Flavobacteriales</taxon>
        <taxon>Flavobacteriaceae</taxon>
        <taxon>Winogradskyella</taxon>
    </lineage>
</organism>
<dbReference type="EMBL" id="JAGEVF010000018">
    <property type="protein sequence ID" value="MBO3118038.1"/>
    <property type="molecule type" value="Genomic_DNA"/>
</dbReference>
<reference evidence="1 2" key="1">
    <citation type="submission" date="2021-03" db="EMBL/GenBank/DDBJ databases">
        <title>Winogradskyella sp. nov., isolated from costal sediment.</title>
        <authorList>
            <person name="Gao C."/>
        </authorList>
    </citation>
    <scope>NUCLEOTIDE SEQUENCE [LARGE SCALE GENOMIC DNA]</scope>
    <source>
        <strain evidence="1 2">DF17</strain>
    </source>
</reference>
<protein>
    <submittedName>
        <fullName evidence="1">Uncharacterized protein</fullName>
    </submittedName>
</protein>